<accession>A0A226DJS4</accession>
<proteinExistence type="predicted"/>
<dbReference type="AlphaFoldDB" id="A0A226DJS4"/>
<organism evidence="1 2">
    <name type="scientific">Folsomia candida</name>
    <name type="common">Springtail</name>
    <dbReference type="NCBI Taxonomy" id="158441"/>
    <lineage>
        <taxon>Eukaryota</taxon>
        <taxon>Metazoa</taxon>
        <taxon>Ecdysozoa</taxon>
        <taxon>Arthropoda</taxon>
        <taxon>Hexapoda</taxon>
        <taxon>Collembola</taxon>
        <taxon>Entomobryomorpha</taxon>
        <taxon>Isotomoidea</taxon>
        <taxon>Isotomidae</taxon>
        <taxon>Proisotominae</taxon>
        <taxon>Folsomia</taxon>
    </lineage>
</organism>
<name>A0A226DJS4_FOLCA</name>
<sequence>MDRYKILATSPQLEDFFTVPLNSCREPIHQLFNLDNKPVTLFINPAELANIDKFEATLRKCPKLVSLQIEADLDDEASKKFGWNNYGRIISLVTKYCGPRLQCFSLRISRSTNELSKEEDSVRIMMDSEKKEHHPHAQIWDDFVTSVTPTQRHLILHKTNFPYTMPRFVFEKNELPYQFTAKVMKNNPNPIWTIVSLTIRNVNLSDEWMIHELKQFQHLRKLCLNFDRLAGNDDVTLNLESDFEHLTELCITPDELQTTYSSNVTLKVFLGLKYLQSLTLRTPCIFDNDDILDLLRIQRHWFRLSLSSEEETSAIDETVRKIIASLRRDEKDWVMSKRDSIGLDMSFPKYFKSEHPVDEEFKNLVIEETEDLKVEFCKIGNPAMWRLRVSFSPSGDQKRGIIPPEGCAAINVKLPI</sequence>
<evidence type="ECO:0000313" key="2">
    <source>
        <dbReference type="Proteomes" id="UP000198287"/>
    </source>
</evidence>
<keyword evidence="2" id="KW-1185">Reference proteome</keyword>
<evidence type="ECO:0000313" key="1">
    <source>
        <dbReference type="EMBL" id="OXA45370.1"/>
    </source>
</evidence>
<gene>
    <name evidence="1" type="ORF">Fcan01_20005</name>
</gene>
<dbReference type="EMBL" id="LNIX01000018">
    <property type="protein sequence ID" value="OXA45370.1"/>
    <property type="molecule type" value="Genomic_DNA"/>
</dbReference>
<reference evidence="1 2" key="1">
    <citation type="submission" date="2015-12" db="EMBL/GenBank/DDBJ databases">
        <title>The genome of Folsomia candida.</title>
        <authorList>
            <person name="Faddeeva A."/>
            <person name="Derks M.F."/>
            <person name="Anvar Y."/>
            <person name="Smit S."/>
            <person name="Van Straalen N."/>
            <person name="Roelofs D."/>
        </authorList>
    </citation>
    <scope>NUCLEOTIDE SEQUENCE [LARGE SCALE GENOMIC DNA]</scope>
    <source>
        <strain evidence="1 2">VU population</strain>
        <tissue evidence="1">Whole body</tissue>
    </source>
</reference>
<protein>
    <submittedName>
        <fullName evidence="1">Uncharacterized protein</fullName>
    </submittedName>
</protein>
<comment type="caution">
    <text evidence="1">The sequence shown here is derived from an EMBL/GenBank/DDBJ whole genome shotgun (WGS) entry which is preliminary data.</text>
</comment>
<dbReference type="Proteomes" id="UP000198287">
    <property type="component" value="Unassembled WGS sequence"/>
</dbReference>